<evidence type="ECO:0000256" key="3">
    <source>
        <dbReference type="ARBA" id="ARBA00022763"/>
    </source>
</evidence>
<dbReference type="Pfam" id="PF00270">
    <property type="entry name" value="DEAD"/>
    <property type="match status" value="1"/>
</dbReference>
<evidence type="ECO:0000313" key="11">
    <source>
        <dbReference type="EMBL" id="KAK3604265.1"/>
    </source>
</evidence>
<dbReference type="InterPro" id="IPR041471">
    <property type="entry name" value="UvrB_inter"/>
</dbReference>
<dbReference type="InterPro" id="IPR005118">
    <property type="entry name" value="TRCF_C"/>
</dbReference>
<dbReference type="Proteomes" id="UP001195483">
    <property type="component" value="Unassembled WGS sequence"/>
</dbReference>
<evidence type="ECO:0008006" key="13">
    <source>
        <dbReference type="Google" id="ProtNLM"/>
    </source>
</evidence>
<keyword evidence="2" id="KW-0547">Nucleotide-binding</keyword>
<dbReference type="GO" id="GO:0003678">
    <property type="term" value="F:DNA helicase activity"/>
    <property type="evidence" value="ECO:0007669"/>
    <property type="project" value="TreeGrafter"/>
</dbReference>
<evidence type="ECO:0000256" key="5">
    <source>
        <dbReference type="ARBA" id="ARBA00022806"/>
    </source>
</evidence>
<dbReference type="InterPro" id="IPR047112">
    <property type="entry name" value="RecG/Mfd"/>
</dbReference>
<dbReference type="EMBL" id="JAEAOA010000186">
    <property type="protein sequence ID" value="KAK3604265.1"/>
    <property type="molecule type" value="Genomic_DNA"/>
</dbReference>
<dbReference type="InterPro" id="IPR027417">
    <property type="entry name" value="P-loop_NTPase"/>
</dbReference>
<proteinExistence type="inferred from homology"/>
<gene>
    <name evidence="11" type="ORF">CHS0354_002073</name>
</gene>
<dbReference type="InterPro" id="IPR003711">
    <property type="entry name" value="CarD-like/TRCF_RID"/>
</dbReference>
<evidence type="ECO:0000256" key="7">
    <source>
        <dbReference type="ARBA" id="ARBA00023125"/>
    </source>
</evidence>
<evidence type="ECO:0000256" key="2">
    <source>
        <dbReference type="ARBA" id="ARBA00022741"/>
    </source>
</evidence>
<evidence type="ECO:0000256" key="6">
    <source>
        <dbReference type="ARBA" id="ARBA00022840"/>
    </source>
</evidence>
<evidence type="ECO:0000256" key="8">
    <source>
        <dbReference type="ARBA" id="ARBA00023204"/>
    </source>
</evidence>
<dbReference type="PROSITE" id="PS51194">
    <property type="entry name" value="HELICASE_CTER"/>
    <property type="match status" value="1"/>
</dbReference>
<keyword evidence="3" id="KW-0227">DNA damage</keyword>
<dbReference type="Pfam" id="PF00271">
    <property type="entry name" value="Helicase_C"/>
    <property type="match status" value="1"/>
</dbReference>
<keyword evidence="6" id="KW-0067">ATP-binding</keyword>
<dbReference type="InterPro" id="IPR037235">
    <property type="entry name" value="TRCF-like_C_D7"/>
</dbReference>
<dbReference type="Gene3D" id="3.90.1150.50">
    <property type="entry name" value="Transcription-repair-coupling factor, D7 domain"/>
    <property type="match status" value="1"/>
</dbReference>
<dbReference type="SUPFAM" id="SSF141259">
    <property type="entry name" value="CarD-like"/>
    <property type="match status" value="1"/>
</dbReference>
<dbReference type="GO" id="GO:0006281">
    <property type="term" value="P:DNA repair"/>
    <property type="evidence" value="ECO:0007669"/>
    <property type="project" value="UniProtKB-KW"/>
</dbReference>
<dbReference type="PANTHER" id="PTHR47964:SF1">
    <property type="entry name" value="ATP-DEPENDENT DNA HELICASE HOMOLOG RECG, CHLOROPLASTIC"/>
    <property type="match status" value="1"/>
</dbReference>
<dbReference type="Pfam" id="PF17757">
    <property type="entry name" value="UvrB_inter"/>
    <property type="match status" value="1"/>
</dbReference>
<name>A0AAE0T5K2_9BIVA</name>
<evidence type="ECO:0000256" key="1">
    <source>
        <dbReference type="ARBA" id="ARBA00022490"/>
    </source>
</evidence>
<dbReference type="Gene3D" id="3.40.50.11180">
    <property type="match status" value="1"/>
</dbReference>
<dbReference type="Pfam" id="PF02559">
    <property type="entry name" value="CarD_TRCF_RID"/>
    <property type="match status" value="1"/>
</dbReference>
<evidence type="ECO:0000259" key="10">
    <source>
        <dbReference type="PROSITE" id="PS51194"/>
    </source>
</evidence>
<organism evidence="11 12">
    <name type="scientific">Potamilus streckersoni</name>
    <dbReference type="NCBI Taxonomy" id="2493646"/>
    <lineage>
        <taxon>Eukaryota</taxon>
        <taxon>Metazoa</taxon>
        <taxon>Spiralia</taxon>
        <taxon>Lophotrochozoa</taxon>
        <taxon>Mollusca</taxon>
        <taxon>Bivalvia</taxon>
        <taxon>Autobranchia</taxon>
        <taxon>Heteroconchia</taxon>
        <taxon>Palaeoheterodonta</taxon>
        <taxon>Unionida</taxon>
        <taxon>Unionoidea</taxon>
        <taxon>Unionidae</taxon>
        <taxon>Ambleminae</taxon>
        <taxon>Lampsilini</taxon>
        <taxon>Potamilus</taxon>
    </lineage>
</organism>
<comment type="caution">
    <text evidence="11">The sequence shown here is derived from an EMBL/GenBank/DDBJ whole genome shotgun (WGS) entry which is preliminary data.</text>
</comment>
<dbReference type="AlphaFoldDB" id="A0AAE0T5K2"/>
<sequence>MEQTANMLAFYTGEDTIRLFPHWEVLPYDDLSPEKNTVCMRIKTLSDISEGSGLIVLTTVQAYYRRLISPSKIAGLFLKLDKNSQIPPQELAKRLMRMGYTRVDMTEEPGEFSLRGDIMDVFPGDFVRPVRIDFFDNTPERIRYFDAETQRSLDELEELTVCSVYEIIPDETMTAKALEYIRNVKKDIDPAYYSEISEKISTGNAFNGIESFLPLFQDSLFYLNDHFFETPHVIFKDNTVCQETHQDIYQEIIQELELSLKQRKILPDLDKQFFIPKSGKFPPKATHPVFYTTENRFHTEFKPDDAAYSPAVRSLHALSALFEKGVPVFIISGNERHTRTIQEYFDDRQLPVRQMNTPFPQQSDFFAHPADAVVIITGHAGNGFSFIENGSPTFCLINSEEIYRQNGVRTAKKKTYRQIIHELEKIQEGDFVVHEDHGIGIYRGLKKIALHGTEEDYLVVEFRNDDKIYIPVDSAGIITRWSGVSGGKPILNSLGDKSWQKTKARAEGRVQDMAEELIKLYAERKLHPGVAFDSRSPLMDEFEMRFPYQETDGQSAAIEDTLNDMAKPDPMDRLICGDVGFGKTEIAMRAACKAVVHNYQAAVLVPTTVLATQHFETFKERFAFMPVNIAVISRIQSKAEQKEILTRLSEGKIDIIIGTHRLLSKDVIFKKLGLLVVDEEQRFGVKDKEKIRQLRTNIDTLTLTATPIPRTLHMSLMGLRDISVINTPPVERRAIKTRVMRYNAHVIAEAIDREIRRNGQVLFIHNRVEDIQLVRTRLLEAMPHLDIRIAHGQMQGHELETVMLDFLHNRFPVLLVTTIVESGLDIRNANLIIVNNADRFGLAQLYQLRGRVGRSEKQAYAYFMVSDEDRLSDISRKRLEILREMTELGSGFKVSSYDLELRGAGNLLGTEQSGDIDGIGINLYVAMIEEAVEKIRGIQKPVHTSQIKIDSDFPVGIPDDYLSSPNLRLEIYREIAACETEEDVSRLTDGLTDRFGSVPSVVKNLMTVALIKQIAAGIDGEELNFSENGISIKPGVHFMPDLQVLTAFMVQNNGKLKPDGSMVFRQHFTSPADVLSFIRKFSAGLHLTAPGSAS</sequence>
<dbReference type="GO" id="GO:0005524">
    <property type="term" value="F:ATP binding"/>
    <property type="evidence" value="ECO:0007669"/>
    <property type="project" value="UniProtKB-KW"/>
</dbReference>
<keyword evidence="5" id="KW-0347">Helicase</keyword>
<dbReference type="InterPro" id="IPR004576">
    <property type="entry name" value="Mfd"/>
</dbReference>
<dbReference type="PROSITE" id="PS51192">
    <property type="entry name" value="HELICASE_ATP_BIND_1"/>
    <property type="match status" value="1"/>
</dbReference>
<dbReference type="SMART" id="SM00982">
    <property type="entry name" value="TRCF"/>
    <property type="match status" value="1"/>
</dbReference>
<dbReference type="Pfam" id="PF03461">
    <property type="entry name" value="TRCF"/>
    <property type="match status" value="1"/>
</dbReference>
<dbReference type="InterPro" id="IPR011545">
    <property type="entry name" value="DEAD/DEAH_box_helicase_dom"/>
</dbReference>
<keyword evidence="8" id="KW-0234">DNA repair</keyword>
<dbReference type="HAMAP" id="MF_00969">
    <property type="entry name" value="TRCF"/>
    <property type="match status" value="1"/>
</dbReference>
<dbReference type="PANTHER" id="PTHR47964">
    <property type="entry name" value="ATP-DEPENDENT DNA HELICASE HOMOLOG RECG, CHLOROPLASTIC"/>
    <property type="match status" value="1"/>
</dbReference>
<dbReference type="CDD" id="cd17991">
    <property type="entry name" value="DEXHc_TRCF"/>
    <property type="match status" value="1"/>
</dbReference>
<dbReference type="SUPFAM" id="SSF143517">
    <property type="entry name" value="TRCF domain-like"/>
    <property type="match status" value="1"/>
</dbReference>
<accession>A0AAE0T5K2</accession>
<evidence type="ECO:0000256" key="4">
    <source>
        <dbReference type="ARBA" id="ARBA00022801"/>
    </source>
</evidence>
<evidence type="ECO:0000313" key="12">
    <source>
        <dbReference type="Proteomes" id="UP001195483"/>
    </source>
</evidence>
<dbReference type="NCBIfam" id="TIGR00580">
    <property type="entry name" value="mfd"/>
    <property type="match status" value="1"/>
</dbReference>
<dbReference type="GO" id="GO:0016787">
    <property type="term" value="F:hydrolase activity"/>
    <property type="evidence" value="ECO:0007669"/>
    <property type="project" value="UniProtKB-KW"/>
</dbReference>
<keyword evidence="4" id="KW-0378">Hydrolase</keyword>
<protein>
    <recommendedName>
        <fullName evidence="13">Transcription-repair-coupling factor</fullName>
    </recommendedName>
</protein>
<dbReference type="InterPro" id="IPR001650">
    <property type="entry name" value="Helicase_C-like"/>
</dbReference>
<evidence type="ECO:0000259" key="9">
    <source>
        <dbReference type="PROSITE" id="PS51192"/>
    </source>
</evidence>
<dbReference type="SMART" id="SM00490">
    <property type="entry name" value="HELICc"/>
    <property type="match status" value="1"/>
</dbReference>
<dbReference type="GO" id="GO:0003684">
    <property type="term" value="F:damaged DNA binding"/>
    <property type="evidence" value="ECO:0007669"/>
    <property type="project" value="InterPro"/>
</dbReference>
<reference evidence="11" key="2">
    <citation type="journal article" date="2021" name="Genome Biol. Evol.">
        <title>Developing a high-quality reference genome for a parasitic bivalve with doubly uniparental inheritance (Bivalvia: Unionida).</title>
        <authorList>
            <person name="Smith C.H."/>
        </authorList>
    </citation>
    <scope>NUCLEOTIDE SEQUENCE</scope>
    <source>
        <strain evidence="11">CHS0354</strain>
        <tissue evidence="11">Mantle</tissue>
    </source>
</reference>
<keyword evidence="7" id="KW-0238">DNA-binding</keyword>
<dbReference type="SMART" id="SM01058">
    <property type="entry name" value="CarD_TRCF"/>
    <property type="match status" value="1"/>
</dbReference>
<dbReference type="InterPro" id="IPR014001">
    <property type="entry name" value="Helicase_ATP-bd"/>
</dbReference>
<dbReference type="SMART" id="SM00487">
    <property type="entry name" value="DEXDc"/>
    <property type="match status" value="1"/>
</dbReference>
<dbReference type="InterPro" id="IPR036101">
    <property type="entry name" value="CarD-like/TRCF_RID_sf"/>
</dbReference>
<reference evidence="11" key="3">
    <citation type="submission" date="2023-05" db="EMBL/GenBank/DDBJ databases">
        <authorList>
            <person name="Smith C.H."/>
        </authorList>
    </citation>
    <scope>NUCLEOTIDE SEQUENCE</scope>
    <source>
        <strain evidence="11">CHS0354</strain>
        <tissue evidence="11">Mantle</tissue>
    </source>
</reference>
<feature type="domain" description="Helicase ATP-binding" evidence="9">
    <location>
        <begin position="564"/>
        <end position="725"/>
    </location>
</feature>
<reference evidence="11" key="1">
    <citation type="journal article" date="2021" name="Genome Biol. Evol.">
        <title>A High-Quality Reference Genome for a Parasitic Bivalve with Doubly Uniparental Inheritance (Bivalvia: Unionida).</title>
        <authorList>
            <person name="Smith C.H."/>
        </authorList>
    </citation>
    <scope>NUCLEOTIDE SEQUENCE</scope>
    <source>
        <strain evidence="11">CHS0354</strain>
    </source>
</reference>
<dbReference type="SUPFAM" id="SSF52540">
    <property type="entry name" value="P-loop containing nucleoside triphosphate hydrolases"/>
    <property type="match status" value="3"/>
</dbReference>
<dbReference type="Gene3D" id="3.30.2060.10">
    <property type="entry name" value="Penicillin-binding protein 1b domain"/>
    <property type="match status" value="1"/>
</dbReference>
<keyword evidence="12" id="KW-1185">Reference proteome</keyword>
<dbReference type="Gene3D" id="3.40.50.300">
    <property type="entry name" value="P-loop containing nucleotide triphosphate hydrolases"/>
    <property type="match status" value="2"/>
</dbReference>
<dbReference type="Gene3D" id="2.40.10.170">
    <property type="match status" value="1"/>
</dbReference>
<keyword evidence="1" id="KW-0963">Cytoplasm</keyword>
<feature type="domain" description="Helicase C-terminal" evidence="10">
    <location>
        <begin position="750"/>
        <end position="900"/>
    </location>
</feature>